<dbReference type="STRING" id="38772.ENSGAGP00000006017"/>
<dbReference type="PRINTS" id="PR00245">
    <property type="entry name" value="OLFACTORYR"/>
</dbReference>
<evidence type="ECO:0000313" key="13">
    <source>
        <dbReference type="Proteomes" id="UP000291020"/>
    </source>
</evidence>
<dbReference type="CDD" id="cd15939">
    <property type="entry name" value="7tmA_OR4A-like"/>
    <property type="match status" value="1"/>
</dbReference>
<dbReference type="InterPro" id="IPR050427">
    <property type="entry name" value="Olfactory_Receptors"/>
</dbReference>
<feature type="transmembrane region" description="Helical" evidence="10">
    <location>
        <begin position="57"/>
        <end position="76"/>
    </location>
</feature>
<dbReference type="PROSITE" id="PS50262">
    <property type="entry name" value="G_PROTEIN_RECEP_F1_2"/>
    <property type="match status" value="1"/>
</dbReference>
<dbReference type="GO" id="GO:0005886">
    <property type="term" value="C:plasma membrane"/>
    <property type="evidence" value="ECO:0007669"/>
    <property type="project" value="UniProtKB-SubCell"/>
</dbReference>
<organism evidence="12 13">
    <name type="scientific">Gopherus agassizii</name>
    <name type="common">Agassiz's desert tortoise</name>
    <dbReference type="NCBI Taxonomy" id="38772"/>
    <lineage>
        <taxon>Eukaryota</taxon>
        <taxon>Metazoa</taxon>
        <taxon>Chordata</taxon>
        <taxon>Craniata</taxon>
        <taxon>Vertebrata</taxon>
        <taxon>Euteleostomi</taxon>
        <taxon>Archelosauria</taxon>
        <taxon>Testudinata</taxon>
        <taxon>Testudines</taxon>
        <taxon>Cryptodira</taxon>
        <taxon>Durocryptodira</taxon>
        <taxon>Testudinoidea</taxon>
        <taxon>Testudinidae</taxon>
        <taxon>Gopherus</taxon>
    </lineage>
</organism>
<keyword evidence="5 9" id="KW-0297">G-protein coupled receptor</keyword>
<dbReference type="PRINTS" id="PR00237">
    <property type="entry name" value="GPCRRHODOPSN"/>
</dbReference>
<dbReference type="GO" id="GO:0004930">
    <property type="term" value="F:G protein-coupled receptor activity"/>
    <property type="evidence" value="ECO:0007669"/>
    <property type="project" value="UniProtKB-KW"/>
</dbReference>
<keyword evidence="2 9" id="KW-0812">Transmembrane</keyword>
<keyword evidence="10" id="KW-0716">Sensory transduction</keyword>
<evidence type="ECO:0000256" key="10">
    <source>
        <dbReference type="RuleBase" id="RU363047"/>
    </source>
</evidence>
<dbReference type="PANTHER" id="PTHR48002">
    <property type="entry name" value="OLFACTORY RECEPTOR"/>
    <property type="match status" value="1"/>
</dbReference>
<comment type="similarity">
    <text evidence="9">Belongs to the G-protein coupled receptor 1 family.</text>
</comment>
<evidence type="ECO:0000256" key="9">
    <source>
        <dbReference type="RuleBase" id="RU000688"/>
    </source>
</evidence>
<feature type="domain" description="G-protein coupled receptors family 1 profile" evidence="11">
    <location>
        <begin position="39"/>
        <end position="285"/>
    </location>
</feature>
<evidence type="ECO:0000313" key="12">
    <source>
        <dbReference type="Ensembl" id="ENSGAGP00000006017.1"/>
    </source>
</evidence>
<keyword evidence="10" id="KW-1003">Cell membrane</keyword>
<feature type="transmembrane region" description="Helical" evidence="10">
    <location>
        <begin position="20"/>
        <end position="45"/>
    </location>
</feature>
<feature type="transmembrane region" description="Helical" evidence="10">
    <location>
        <begin position="235"/>
        <end position="257"/>
    </location>
</feature>
<evidence type="ECO:0000256" key="1">
    <source>
        <dbReference type="ARBA" id="ARBA00004141"/>
    </source>
</evidence>
<dbReference type="InterPro" id="IPR017452">
    <property type="entry name" value="GPCR_Rhodpsn_7TM"/>
</dbReference>
<evidence type="ECO:0000256" key="7">
    <source>
        <dbReference type="ARBA" id="ARBA00023170"/>
    </source>
</evidence>
<comment type="subcellular location">
    <subcellularLocation>
        <location evidence="10">Cell membrane</location>
        <topology evidence="10">Multi-pass membrane protein</topology>
    </subcellularLocation>
    <subcellularLocation>
        <location evidence="1">Membrane</location>
        <topology evidence="1">Multi-pass membrane protein</topology>
    </subcellularLocation>
</comment>
<evidence type="ECO:0000256" key="8">
    <source>
        <dbReference type="ARBA" id="ARBA00023224"/>
    </source>
</evidence>
<feature type="transmembrane region" description="Helical" evidence="10">
    <location>
        <begin position="203"/>
        <end position="223"/>
    </location>
</feature>
<dbReference type="GO" id="GO:0004984">
    <property type="term" value="F:olfactory receptor activity"/>
    <property type="evidence" value="ECO:0007669"/>
    <property type="project" value="InterPro"/>
</dbReference>
<dbReference type="PROSITE" id="PS00237">
    <property type="entry name" value="G_PROTEIN_RECEP_F1_1"/>
    <property type="match status" value="1"/>
</dbReference>
<keyword evidence="8 9" id="KW-0807">Transducer</keyword>
<reference evidence="12" key="3">
    <citation type="submission" date="2025-09" db="UniProtKB">
        <authorList>
            <consortium name="Ensembl"/>
        </authorList>
    </citation>
    <scope>IDENTIFICATION</scope>
</reference>
<evidence type="ECO:0000256" key="5">
    <source>
        <dbReference type="ARBA" id="ARBA00023040"/>
    </source>
</evidence>
<evidence type="ECO:0000256" key="2">
    <source>
        <dbReference type="ARBA" id="ARBA00022692"/>
    </source>
</evidence>
<dbReference type="Proteomes" id="UP000291020">
    <property type="component" value="Unassembled WGS sequence"/>
</dbReference>
<keyword evidence="6 10" id="KW-0472">Membrane</keyword>
<protein>
    <recommendedName>
        <fullName evidence="10">Olfactory receptor</fullName>
    </recommendedName>
</protein>
<dbReference type="AlphaFoldDB" id="A0A452GVI7"/>
<reference evidence="13" key="1">
    <citation type="journal article" date="2017" name="PLoS ONE">
        <title>The Agassiz's desert tortoise genome provides a resource for the conservation of a threatened species.</title>
        <authorList>
            <person name="Tollis M."/>
            <person name="DeNardo D.F."/>
            <person name="Cornelius J.A."/>
            <person name="Dolby G.A."/>
            <person name="Edwards T."/>
            <person name="Henen B.T."/>
            <person name="Karl A.E."/>
            <person name="Murphy R.W."/>
            <person name="Kusumi K."/>
        </authorList>
    </citation>
    <scope>NUCLEOTIDE SEQUENCE [LARGE SCALE GENOMIC DNA]</scope>
</reference>
<dbReference type="Gene3D" id="1.20.1070.10">
    <property type="entry name" value="Rhodopsin 7-helix transmembrane proteins"/>
    <property type="match status" value="1"/>
</dbReference>
<dbReference type="InterPro" id="IPR000725">
    <property type="entry name" value="Olfact_rcpt"/>
</dbReference>
<dbReference type="InterPro" id="IPR000276">
    <property type="entry name" value="GPCR_Rhodpsn"/>
</dbReference>
<keyword evidence="4 10" id="KW-1133">Transmembrane helix</keyword>
<evidence type="ECO:0000256" key="6">
    <source>
        <dbReference type="ARBA" id="ARBA00023136"/>
    </source>
</evidence>
<keyword evidence="3 10" id="KW-0552">Olfaction</keyword>
<evidence type="ECO:0000256" key="4">
    <source>
        <dbReference type="ARBA" id="ARBA00022989"/>
    </source>
</evidence>
<name>A0A452GVI7_9SAUR</name>
<dbReference type="Pfam" id="PF13853">
    <property type="entry name" value="7tm_4"/>
    <property type="match status" value="1"/>
</dbReference>
<feature type="transmembrane region" description="Helical" evidence="10">
    <location>
        <begin position="269"/>
        <end position="287"/>
    </location>
</feature>
<reference evidence="12" key="2">
    <citation type="submission" date="2025-08" db="UniProtKB">
        <authorList>
            <consortium name="Ensembl"/>
        </authorList>
    </citation>
    <scope>IDENTIFICATION</scope>
</reference>
<proteinExistence type="inferred from homology"/>
<keyword evidence="7 9" id="KW-0675">Receptor</keyword>
<evidence type="ECO:0000259" key="11">
    <source>
        <dbReference type="PROSITE" id="PS50262"/>
    </source>
</evidence>
<accession>A0A452GVI7</accession>
<dbReference type="Ensembl" id="ENSGAGT00000007008.1">
    <property type="protein sequence ID" value="ENSGAGP00000006017.1"/>
    <property type="gene ID" value="ENSGAGG00000004885.1"/>
</dbReference>
<keyword evidence="13" id="KW-1185">Reference proteome</keyword>
<dbReference type="FunFam" id="1.20.1070.10:FF:000007">
    <property type="entry name" value="Olfactory receptor"/>
    <property type="match status" value="1"/>
</dbReference>
<feature type="transmembrane region" description="Helical" evidence="10">
    <location>
        <begin position="96"/>
        <end position="118"/>
    </location>
</feature>
<dbReference type="SUPFAM" id="SSF81321">
    <property type="entry name" value="Family A G protein-coupled receptor-like"/>
    <property type="match status" value="1"/>
</dbReference>
<evidence type="ECO:0000256" key="3">
    <source>
        <dbReference type="ARBA" id="ARBA00022725"/>
    </source>
</evidence>
<sequence>MENRNNVTVFILLGLSQNEIVQRVSFVLFLLIYMVIVLGNLLIVVTVKSSQHLQTPMYFFLSVLSFVDICYSSATVPKLIVDLLAEGKTISYRGCITQLFSVHIFGCTEILILTVMAYDRYVAICKPLRYTAIMNQRWCSQMVVASWLGGFGHSMVQTLLTTQLPFCGPNEIDHYFCDIYPLLKLACTDTHVVGALVVANTGMIALGCFLILLISYVIILVALRTHSSQDRRKALSTCTSHITVVVLLFGPCLFIYIRPSTTLAVDKVFALFYTIITPMLNPIIYTLRNTIILCLFSWVTHTDTIPQQAWSPLSSPLLL</sequence>
<feature type="transmembrane region" description="Helical" evidence="10">
    <location>
        <begin position="138"/>
        <end position="156"/>
    </location>
</feature>